<dbReference type="InterPro" id="IPR017451">
    <property type="entry name" value="F-box-assoc_interact_dom"/>
</dbReference>
<dbReference type="AlphaFoldDB" id="A0A835AHA3"/>
<feature type="domain" description="F-box" evidence="1">
    <location>
        <begin position="6"/>
        <end position="56"/>
    </location>
</feature>
<dbReference type="CDD" id="cd22157">
    <property type="entry name" value="F-box_AtFBW1-like"/>
    <property type="match status" value="1"/>
</dbReference>
<dbReference type="InterPro" id="IPR001810">
    <property type="entry name" value="F-box_dom"/>
</dbReference>
<dbReference type="OrthoDB" id="611007at2759"/>
<dbReference type="Pfam" id="PF08268">
    <property type="entry name" value="FBA_3"/>
    <property type="match status" value="1"/>
</dbReference>
<dbReference type="NCBIfam" id="TIGR01640">
    <property type="entry name" value="F_box_assoc_1"/>
    <property type="match status" value="1"/>
</dbReference>
<dbReference type="PANTHER" id="PTHR31111">
    <property type="entry name" value="BNAA05G37150D PROTEIN-RELATED"/>
    <property type="match status" value="1"/>
</dbReference>
<accession>A0A835AHA3</accession>
<evidence type="ECO:0000259" key="1">
    <source>
        <dbReference type="PROSITE" id="PS50181"/>
    </source>
</evidence>
<dbReference type="Gene3D" id="2.120.10.80">
    <property type="entry name" value="Kelch-type beta propeller"/>
    <property type="match status" value="1"/>
</dbReference>
<proteinExistence type="predicted"/>
<organism evidence="2 3">
    <name type="scientific">Digitaria exilis</name>
    <dbReference type="NCBI Taxonomy" id="1010633"/>
    <lineage>
        <taxon>Eukaryota</taxon>
        <taxon>Viridiplantae</taxon>
        <taxon>Streptophyta</taxon>
        <taxon>Embryophyta</taxon>
        <taxon>Tracheophyta</taxon>
        <taxon>Spermatophyta</taxon>
        <taxon>Magnoliopsida</taxon>
        <taxon>Liliopsida</taxon>
        <taxon>Poales</taxon>
        <taxon>Poaceae</taxon>
        <taxon>PACMAD clade</taxon>
        <taxon>Panicoideae</taxon>
        <taxon>Panicodae</taxon>
        <taxon>Paniceae</taxon>
        <taxon>Anthephorinae</taxon>
        <taxon>Digitaria</taxon>
    </lineage>
</organism>
<keyword evidence="3" id="KW-1185">Reference proteome</keyword>
<evidence type="ECO:0000313" key="2">
    <source>
        <dbReference type="EMBL" id="KAF8654794.1"/>
    </source>
</evidence>
<dbReference type="EMBL" id="JACEFO010002607">
    <property type="protein sequence ID" value="KAF8654794.1"/>
    <property type="molecule type" value="Genomic_DNA"/>
</dbReference>
<dbReference type="InterPro" id="IPR011043">
    <property type="entry name" value="Gal_Oxase/kelch_b-propeller"/>
</dbReference>
<dbReference type="InterPro" id="IPR036047">
    <property type="entry name" value="F-box-like_dom_sf"/>
</dbReference>
<reference evidence="2" key="1">
    <citation type="submission" date="2020-07" db="EMBL/GenBank/DDBJ databases">
        <title>Genome sequence and genetic diversity analysis of an under-domesticated orphan crop, white fonio (Digitaria exilis).</title>
        <authorList>
            <person name="Bennetzen J.L."/>
            <person name="Chen S."/>
            <person name="Ma X."/>
            <person name="Wang X."/>
            <person name="Yssel A.E.J."/>
            <person name="Chaluvadi S.R."/>
            <person name="Johnson M."/>
            <person name="Gangashetty P."/>
            <person name="Hamidou F."/>
            <person name="Sanogo M.D."/>
            <person name="Zwaenepoel A."/>
            <person name="Wallace J."/>
            <person name="Van De Peer Y."/>
            <person name="Van Deynze A."/>
        </authorList>
    </citation>
    <scope>NUCLEOTIDE SEQUENCE</scope>
    <source>
        <tissue evidence="2">Leaves</tissue>
    </source>
</reference>
<comment type="caution">
    <text evidence="2">The sequence shown here is derived from an EMBL/GenBank/DDBJ whole genome shotgun (WGS) entry which is preliminary data.</text>
</comment>
<evidence type="ECO:0000313" key="3">
    <source>
        <dbReference type="Proteomes" id="UP000636709"/>
    </source>
</evidence>
<dbReference type="InterPro" id="IPR015915">
    <property type="entry name" value="Kelch-typ_b-propeller"/>
</dbReference>
<gene>
    <name evidence="2" type="ORF">HU200_061462</name>
</gene>
<dbReference type="Gene3D" id="1.20.1280.50">
    <property type="match status" value="1"/>
</dbReference>
<dbReference type="InterPro" id="IPR013187">
    <property type="entry name" value="F-box-assoc_dom_typ3"/>
</dbReference>
<name>A0A835AHA3_9POAL</name>
<dbReference type="SUPFAM" id="SSF50965">
    <property type="entry name" value="Galactose oxidase, central domain"/>
    <property type="match status" value="1"/>
</dbReference>
<sequence length="380" mass="43884">MDKRRREPHAPLPADILHEVLLRLPADELCRLRLVCRSWQSLTSDPIFAMAHFSRHPLVVGIRDVAAGCREVQFMDMSGVIVKRIPIMELDRDSYMSVEPSLYYYTRSTKKTYVLHPRTGAFTVLPADNAAVHESRNKQLISLSVLGRIPSTGEYKVLRIHWYFEYNKPEHQTCEVMALGNDGGDGRWTAMASPPVHVAIGSLDRVVVKGVAYFLLDLDLWYWRAKSDDIVEFDLATEEWRYPMLRGPFTSHKINAEEEDRVCGSFNLANLNGYLVIIYNYNRRYRRDDYSMDLWFLVDADKKLWTKRCSLQLASIARLSRVFIPLVILDDGRLLIWVDGVNELRAYDPRTKAWINLSRVEKLFDVGMYRGSLLCSGITD</sequence>
<dbReference type="SUPFAM" id="SSF81383">
    <property type="entry name" value="F-box domain"/>
    <property type="match status" value="1"/>
</dbReference>
<dbReference type="PROSITE" id="PS50181">
    <property type="entry name" value="FBOX"/>
    <property type="match status" value="1"/>
</dbReference>
<dbReference type="PANTHER" id="PTHR31111:SF133">
    <property type="entry name" value="OS07G0196600 PROTEIN"/>
    <property type="match status" value="1"/>
</dbReference>
<dbReference type="Proteomes" id="UP000636709">
    <property type="component" value="Unassembled WGS sequence"/>
</dbReference>
<protein>
    <recommendedName>
        <fullName evidence="1">F-box domain-containing protein</fullName>
    </recommendedName>
</protein>
<dbReference type="SMART" id="SM00256">
    <property type="entry name" value="FBOX"/>
    <property type="match status" value="1"/>
</dbReference>
<dbReference type="Pfam" id="PF00646">
    <property type="entry name" value="F-box"/>
    <property type="match status" value="1"/>
</dbReference>